<keyword evidence="1" id="KW-0175">Coiled coil</keyword>
<accession>A0A2A2KXA7</accession>
<evidence type="ECO:0000313" key="3">
    <source>
        <dbReference type="Proteomes" id="UP000218231"/>
    </source>
</evidence>
<dbReference type="EMBL" id="LIAE01007551">
    <property type="protein sequence ID" value="PAV78595.1"/>
    <property type="molecule type" value="Genomic_DNA"/>
</dbReference>
<organism evidence="2 3">
    <name type="scientific">Diploscapter pachys</name>
    <dbReference type="NCBI Taxonomy" id="2018661"/>
    <lineage>
        <taxon>Eukaryota</taxon>
        <taxon>Metazoa</taxon>
        <taxon>Ecdysozoa</taxon>
        <taxon>Nematoda</taxon>
        <taxon>Chromadorea</taxon>
        <taxon>Rhabditida</taxon>
        <taxon>Rhabditina</taxon>
        <taxon>Rhabditomorpha</taxon>
        <taxon>Rhabditoidea</taxon>
        <taxon>Rhabditidae</taxon>
        <taxon>Diploscapter</taxon>
    </lineage>
</organism>
<evidence type="ECO:0000256" key="1">
    <source>
        <dbReference type="SAM" id="Coils"/>
    </source>
</evidence>
<proteinExistence type="predicted"/>
<dbReference type="OrthoDB" id="5846096at2759"/>
<gene>
    <name evidence="2" type="ORF">WR25_09586</name>
</gene>
<dbReference type="Proteomes" id="UP000218231">
    <property type="component" value="Unassembled WGS sequence"/>
</dbReference>
<evidence type="ECO:0000313" key="2">
    <source>
        <dbReference type="EMBL" id="PAV78595.1"/>
    </source>
</evidence>
<dbReference type="AlphaFoldDB" id="A0A2A2KXA7"/>
<reference evidence="2 3" key="1">
    <citation type="journal article" date="2017" name="Curr. Biol.">
        <title>Genome architecture and evolution of a unichromosomal asexual nematode.</title>
        <authorList>
            <person name="Fradin H."/>
            <person name="Zegar C."/>
            <person name="Gutwein M."/>
            <person name="Lucas J."/>
            <person name="Kovtun M."/>
            <person name="Corcoran D."/>
            <person name="Baugh L.R."/>
            <person name="Kiontke K."/>
            <person name="Gunsalus K."/>
            <person name="Fitch D.H."/>
            <person name="Piano F."/>
        </authorList>
    </citation>
    <scope>NUCLEOTIDE SEQUENCE [LARGE SCALE GENOMIC DNA]</scope>
    <source>
        <strain evidence="2">PF1309</strain>
    </source>
</reference>
<name>A0A2A2KXA7_9BILA</name>
<protein>
    <submittedName>
        <fullName evidence="2">Uncharacterized protein</fullName>
    </submittedName>
</protein>
<comment type="caution">
    <text evidence="2">The sequence shown here is derived from an EMBL/GenBank/DDBJ whole genome shotgun (WGS) entry which is preliminary data.</text>
</comment>
<keyword evidence="3" id="KW-1185">Reference proteome</keyword>
<feature type="coiled-coil region" evidence="1">
    <location>
        <begin position="182"/>
        <end position="213"/>
    </location>
</feature>
<sequence length="250" mass="29356">MNDFMLDWNSVIAYRNPLDPDDDPNYGVLIKISDYDNSPASKAERMYYRSKCEKKLRRAKSLMMAQSKFEERQLKDPALFRQNLHRSNSSVDLHVGNQTPRMRKRVSFSFINENIMIDVELTNSPRRHCSDPNPNVLRPQRPILRKRSRATSLPLSHMDFDSFAAWRRGSRLSDDVVEYLTVSELKEVQKRHAKKMKLLKKEEKEAARQLKQRNWNLCSAIKNAFLVCFSSKRCMKTSPENSNEINQNQE</sequence>